<feature type="domain" description="UvrB interaction" evidence="3">
    <location>
        <begin position="40"/>
        <end position="89"/>
    </location>
</feature>
<dbReference type="EMBL" id="JACSZT010000019">
    <property type="protein sequence ID" value="MBC6499510.1"/>
    <property type="molecule type" value="Genomic_DNA"/>
</dbReference>
<dbReference type="Gene3D" id="3.30.2060.10">
    <property type="entry name" value="Penicillin-binding protein 1b domain"/>
    <property type="match status" value="2"/>
</dbReference>
<keyword evidence="1" id="KW-0547">Nucleotide-binding</keyword>
<dbReference type="GO" id="GO:0016887">
    <property type="term" value="F:ATP hydrolysis activity"/>
    <property type="evidence" value="ECO:0007669"/>
    <property type="project" value="InterPro"/>
</dbReference>
<dbReference type="PANTHER" id="PTHR24029:SF1">
    <property type="entry name" value="TRANSCRIPTION-REPAIR-COUPLING FACTOR"/>
    <property type="match status" value="1"/>
</dbReference>
<dbReference type="SUPFAM" id="SSF52540">
    <property type="entry name" value="P-loop containing nucleoside triphosphate hydrolases"/>
    <property type="match status" value="2"/>
</dbReference>
<evidence type="ECO:0000256" key="1">
    <source>
        <dbReference type="ARBA" id="ARBA00022741"/>
    </source>
</evidence>
<sequence>MMSQGGLLPEIRQYLHILYPDAVSLLDYLPADGIAVFDRSIVDIYPLDADNPVRLDFFDTALDSLRSFDAETQRSLENLDSITILPATDLVIDADDLATATTNLPDPQAVVVTGVAGVMRYLPPVKAFADAAITLDFDHDYELAELQAKLVQMGYQRNGSVEQPGEFAVR</sequence>
<proteinExistence type="predicted"/>
<dbReference type="InterPro" id="IPR004807">
    <property type="entry name" value="UvrB"/>
</dbReference>
<dbReference type="GO" id="GO:0009380">
    <property type="term" value="C:excinuclease repair complex"/>
    <property type="evidence" value="ECO:0007669"/>
    <property type="project" value="InterPro"/>
</dbReference>
<feature type="domain" description="UvrB interaction" evidence="3">
    <location>
        <begin position="133"/>
        <end position="170"/>
    </location>
</feature>
<keyword evidence="2" id="KW-0067">ATP-binding</keyword>
<gene>
    <name evidence="4" type="ORF">H7R52_15260</name>
</gene>
<dbReference type="GO" id="GO:0006289">
    <property type="term" value="P:nucleotide-excision repair"/>
    <property type="evidence" value="ECO:0007669"/>
    <property type="project" value="InterPro"/>
</dbReference>
<dbReference type="InterPro" id="IPR041471">
    <property type="entry name" value="UvrB_inter"/>
</dbReference>
<evidence type="ECO:0000313" key="4">
    <source>
        <dbReference type="EMBL" id="MBC6499510.1"/>
    </source>
</evidence>
<organism evidence="4 5">
    <name type="scientific">Weissella confusa</name>
    <name type="common">Lactobacillus confusus</name>
    <dbReference type="NCBI Taxonomy" id="1583"/>
    <lineage>
        <taxon>Bacteria</taxon>
        <taxon>Bacillati</taxon>
        <taxon>Bacillota</taxon>
        <taxon>Bacilli</taxon>
        <taxon>Lactobacillales</taxon>
        <taxon>Lactobacillaceae</taxon>
        <taxon>Weissella</taxon>
    </lineage>
</organism>
<dbReference type="Gene3D" id="3.40.50.11180">
    <property type="match status" value="1"/>
</dbReference>
<dbReference type="PANTHER" id="PTHR24029">
    <property type="entry name" value="UVRABC SYSTEM PROTEIN B"/>
    <property type="match status" value="1"/>
</dbReference>
<reference evidence="4" key="1">
    <citation type="submission" date="2020-08" db="EMBL/GenBank/DDBJ databases">
        <title>Complete genome sequence of Weissella confusa strain FS54 provides insights into metabolic potential.</title>
        <authorList>
            <person name="Fhoula I."/>
            <person name="Najjari A."/>
            <person name="Lekired A."/>
            <person name="Bessrour-Aouam N."/>
            <person name="Jaballah S."/>
            <person name="Klibi N."/>
            <person name="Ouzari H.-I."/>
        </authorList>
    </citation>
    <scope>NUCLEOTIDE SEQUENCE</scope>
    <source>
        <strain evidence="4">FS54</strain>
    </source>
</reference>
<dbReference type="Pfam" id="PF17757">
    <property type="entry name" value="UvrB_inter"/>
    <property type="match status" value="2"/>
</dbReference>
<evidence type="ECO:0000259" key="3">
    <source>
        <dbReference type="Pfam" id="PF17757"/>
    </source>
</evidence>
<dbReference type="GO" id="GO:0003677">
    <property type="term" value="F:DNA binding"/>
    <property type="evidence" value="ECO:0007669"/>
    <property type="project" value="InterPro"/>
</dbReference>
<dbReference type="InterPro" id="IPR027417">
    <property type="entry name" value="P-loop_NTPase"/>
</dbReference>
<accession>A0A923NF88</accession>
<dbReference type="Proteomes" id="UP000650485">
    <property type="component" value="Unassembled WGS sequence"/>
</dbReference>
<dbReference type="GO" id="GO:0005524">
    <property type="term" value="F:ATP binding"/>
    <property type="evidence" value="ECO:0007669"/>
    <property type="project" value="UniProtKB-KW"/>
</dbReference>
<dbReference type="AlphaFoldDB" id="A0A923NF88"/>
<evidence type="ECO:0000313" key="5">
    <source>
        <dbReference type="Proteomes" id="UP000650485"/>
    </source>
</evidence>
<comment type="caution">
    <text evidence="4">The sequence shown here is derived from an EMBL/GenBank/DDBJ whole genome shotgun (WGS) entry which is preliminary data.</text>
</comment>
<evidence type="ECO:0000256" key="2">
    <source>
        <dbReference type="ARBA" id="ARBA00022840"/>
    </source>
</evidence>
<protein>
    <recommendedName>
        <fullName evidence="3">UvrB interaction domain-containing protein</fullName>
    </recommendedName>
</protein>
<name>A0A923NF88_WEICO</name>